<protein>
    <submittedName>
        <fullName evidence="2">Gbp2</fullName>
    </submittedName>
</protein>
<feature type="region of interest" description="Disordered" evidence="1">
    <location>
        <begin position="1"/>
        <end position="119"/>
    </location>
</feature>
<feature type="compositionally biased region" description="Low complexity" evidence="1">
    <location>
        <begin position="41"/>
        <end position="63"/>
    </location>
</feature>
<proteinExistence type="predicted"/>
<accession>A0A0A9DJL9</accession>
<feature type="compositionally biased region" description="Basic residues" evidence="1">
    <location>
        <begin position="107"/>
        <end position="119"/>
    </location>
</feature>
<organism evidence="2">
    <name type="scientific">Arundo donax</name>
    <name type="common">Giant reed</name>
    <name type="synonym">Donax arundinaceus</name>
    <dbReference type="NCBI Taxonomy" id="35708"/>
    <lineage>
        <taxon>Eukaryota</taxon>
        <taxon>Viridiplantae</taxon>
        <taxon>Streptophyta</taxon>
        <taxon>Embryophyta</taxon>
        <taxon>Tracheophyta</taxon>
        <taxon>Spermatophyta</taxon>
        <taxon>Magnoliopsida</taxon>
        <taxon>Liliopsida</taxon>
        <taxon>Poales</taxon>
        <taxon>Poaceae</taxon>
        <taxon>PACMAD clade</taxon>
        <taxon>Arundinoideae</taxon>
        <taxon>Arundineae</taxon>
        <taxon>Arundo</taxon>
    </lineage>
</organism>
<dbReference type="AlphaFoldDB" id="A0A0A9DJL9"/>
<name>A0A0A9DJL9_ARUDO</name>
<reference evidence="2" key="2">
    <citation type="journal article" date="2015" name="Data Brief">
        <title>Shoot transcriptome of the giant reed, Arundo donax.</title>
        <authorList>
            <person name="Barrero R.A."/>
            <person name="Guerrero F.D."/>
            <person name="Moolhuijzen P."/>
            <person name="Goolsby J.A."/>
            <person name="Tidwell J."/>
            <person name="Bellgard S.E."/>
            <person name="Bellgard M.I."/>
        </authorList>
    </citation>
    <scope>NUCLEOTIDE SEQUENCE</scope>
    <source>
        <tissue evidence="2">Shoot tissue taken approximately 20 cm above the soil surface</tissue>
    </source>
</reference>
<evidence type="ECO:0000256" key="1">
    <source>
        <dbReference type="SAM" id="MobiDB-lite"/>
    </source>
</evidence>
<reference evidence="2" key="1">
    <citation type="submission" date="2014-09" db="EMBL/GenBank/DDBJ databases">
        <authorList>
            <person name="Magalhaes I.L.F."/>
            <person name="Oliveira U."/>
            <person name="Santos F.R."/>
            <person name="Vidigal T.H.D.A."/>
            <person name="Brescovit A.D."/>
            <person name="Santos A.J."/>
        </authorList>
    </citation>
    <scope>NUCLEOTIDE SEQUENCE</scope>
    <source>
        <tissue evidence="2">Shoot tissue taken approximately 20 cm above the soil surface</tissue>
    </source>
</reference>
<feature type="compositionally biased region" description="Low complexity" evidence="1">
    <location>
        <begin position="15"/>
        <end position="25"/>
    </location>
</feature>
<sequence length="119" mass="13099">MQSTVSAHAAPPCETPTRPQQFSRPQPSPLPLSVSRRRRAGAGASSSPAPRAAAFAPLASASPEPTRSHWYPHIHARIPVDPPTGVRTPRRQPPARSGRAAPWRPWRSSRRGTRRQRPR</sequence>
<evidence type="ECO:0000313" key="2">
    <source>
        <dbReference type="EMBL" id="JAD88769.1"/>
    </source>
</evidence>
<dbReference type="EMBL" id="GBRH01209126">
    <property type="protein sequence ID" value="JAD88769.1"/>
    <property type="molecule type" value="Transcribed_RNA"/>
</dbReference>